<protein>
    <recommendedName>
        <fullName evidence="10">Mannan endo-1,4-beta-mannosidase</fullName>
    </recommendedName>
</protein>
<proteinExistence type="inferred from homology"/>
<comment type="similarity">
    <text evidence="1 4">Belongs to the glycosyl hydrolase 5 (cellulase A) family.</text>
</comment>
<feature type="chain" id="PRO_5035287494" description="Mannan endo-1,4-beta-mannosidase" evidence="5">
    <location>
        <begin position="20"/>
        <end position="577"/>
    </location>
</feature>
<dbReference type="PANTHER" id="PTHR31263:SF44">
    <property type="entry name" value="OS04G0481200 PROTEIN"/>
    <property type="match status" value="1"/>
</dbReference>
<sequence>MMRFLLCASCLILVGCSSALPLSTSSRWIVDEAGRRVKLSCINWVSHLEPAVAEGMGKQPLDAISKRVAASGFNCVRLTWPLFLVTNDTLGKLTVRQSLQALGLAESVAAVQVNNPDLVDLSLIQAFQAVVSNLGDNNIMVILDNHISKPGWCCSNFDGNGFFGDKYFNPDVWISGLTKMATLFKNSTNVVGMSLRNELRGPRQNVADWYRYMQNGAEAVHSANPDVLVILSGLSFDNDLSHLAKKQVELSFKGKLIFEVHWYAFSDGQAWANGNPNRVCGSVAASVMRRAGFLLEQGWPLFLSEFGLDQRGTNTNDNRYLGCMMSVAAELDLDWAFWTLQGSYYIRQGVLGLDETYGMLAWDWCRTRNTYMLERIQAIQSPFRGMHVGMNIYIYTKCMIFTFKKLAGAGPGLSDVSPYTILFHPATGLCVLRKSTLFQPLELGPCTESEAWSYTEQQTLALKDKLLCLKADGIGKPATLGIICSDSQSKWEFVSDSKMHISSKKVSENTSLCLDVEPESNRIVTNPCKCLSQEDKCDPESQWFKMIESTRKSASKSSLQQLPSPLGVWGLFEHLFF</sequence>
<dbReference type="GO" id="GO:0004553">
    <property type="term" value="F:hydrolase activity, hydrolyzing O-glycosyl compounds"/>
    <property type="evidence" value="ECO:0007669"/>
    <property type="project" value="InterPro"/>
</dbReference>
<organism evidence="8 9">
    <name type="scientific">Zingiber officinale</name>
    <name type="common">Ginger</name>
    <name type="synonym">Amomum zingiber</name>
    <dbReference type="NCBI Taxonomy" id="94328"/>
    <lineage>
        <taxon>Eukaryota</taxon>
        <taxon>Viridiplantae</taxon>
        <taxon>Streptophyta</taxon>
        <taxon>Embryophyta</taxon>
        <taxon>Tracheophyta</taxon>
        <taxon>Spermatophyta</taxon>
        <taxon>Magnoliopsida</taxon>
        <taxon>Liliopsida</taxon>
        <taxon>Zingiberales</taxon>
        <taxon>Zingiberaceae</taxon>
        <taxon>Zingiber</taxon>
    </lineage>
</organism>
<evidence type="ECO:0000256" key="5">
    <source>
        <dbReference type="SAM" id="SignalP"/>
    </source>
</evidence>
<accession>A0A8J5I1G5</accession>
<dbReference type="InterPro" id="IPR035992">
    <property type="entry name" value="Ricin_B-like_lectins"/>
</dbReference>
<gene>
    <name evidence="8" type="ORF">ZIOFF_015428</name>
</gene>
<dbReference type="Pfam" id="PF00652">
    <property type="entry name" value="Ricin_B_lectin"/>
    <property type="match status" value="1"/>
</dbReference>
<feature type="domain" description="Ricin B lectin" evidence="7">
    <location>
        <begin position="424"/>
        <end position="529"/>
    </location>
</feature>
<dbReference type="InterPro" id="IPR000772">
    <property type="entry name" value="Ricin_B_lectin"/>
</dbReference>
<feature type="domain" description="Glycoside hydrolase family 5" evidence="6">
    <location>
        <begin position="57"/>
        <end position="341"/>
    </location>
</feature>
<dbReference type="GO" id="GO:0000272">
    <property type="term" value="P:polysaccharide catabolic process"/>
    <property type="evidence" value="ECO:0007669"/>
    <property type="project" value="InterPro"/>
</dbReference>
<comment type="caution">
    <text evidence="8">The sequence shown here is derived from an EMBL/GenBank/DDBJ whole genome shotgun (WGS) entry which is preliminary data.</text>
</comment>
<name>A0A8J5I1G5_ZINOF</name>
<dbReference type="Pfam" id="PF00150">
    <property type="entry name" value="Cellulase"/>
    <property type="match status" value="1"/>
</dbReference>
<keyword evidence="5" id="KW-0732">Signal</keyword>
<dbReference type="SUPFAM" id="SSF51445">
    <property type="entry name" value="(Trans)glycosidases"/>
    <property type="match status" value="1"/>
</dbReference>
<feature type="signal peptide" evidence="5">
    <location>
        <begin position="1"/>
        <end position="19"/>
    </location>
</feature>
<evidence type="ECO:0008006" key="10">
    <source>
        <dbReference type="Google" id="ProtNLM"/>
    </source>
</evidence>
<evidence type="ECO:0000256" key="2">
    <source>
        <dbReference type="ARBA" id="ARBA00022801"/>
    </source>
</evidence>
<dbReference type="EMBL" id="JACMSC010000004">
    <property type="protein sequence ID" value="KAG6525472.1"/>
    <property type="molecule type" value="Genomic_DNA"/>
</dbReference>
<evidence type="ECO:0000256" key="3">
    <source>
        <dbReference type="ARBA" id="ARBA00023295"/>
    </source>
</evidence>
<keyword evidence="9" id="KW-1185">Reference proteome</keyword>
<dbReference type="Gene3D" id="3.20.20.80">
    <property type="entry name" value="Glycosidases"/>
    <property type="match status" value="1"/>
</dbReference>
<evidence type="ECO:0000259" key="6">
    <source>
        <dbReference type="Pfam" id="PF00150"/>
    </source>
</evidence>
<dbReference type="InterPro" id="IPR017853">
    <property type="entry name" value="GH"/>
</dbReference>
<dbReference type="InterPro" id="IPR001547">
    <property type="entry name" value="Glyco_hydro_5"/>
</dbReference>
<evidence type="ECO:0000256" key="1">
    <source>
        <dbReference type="ARBA" id="ARBA00005641"/>
    </source>
</evidence>
<evidence type="ECO:0000313" key="9">
    <source>
        <dbReference type="Proteomes" id="UP000734854"/>
    </source>
</evidence>
<dbReference type="Proteomes" id="UP000734854">
    <property type="component" value="Unassembled WGS sequence"/>
</dbReference>
<dbReference type="PROSITE" id="PS51257">
    <property type="entry name" value="PROKAR_LIPOPROTEIN"/>
    <property type="match status" value="1"/>
</dbReference>
<dbReference type="Gene3D" id="2.80.10.50">
    <property type="match status" value="1"/>
</dbReference>
<dbReference type="PANTHER" id="PTHR31263">
    <property type="entry name" value="CELLULASE FAMILY PROTEIN (AFU_ORTHOLOGUE AFUA_5G14560)"/>
    <property type="match status" value="1"/>
</dbReference>
<keyword evidence="2 4" id="KW-0378">Hydrolase</keyword>
<reference evidence="8 9" key="1">
    <citation type="submission" date="2020-08" db="EMBL/GenBank/DDBJ databases">
        <title>Plant Genome Project.</title>
        <authorList>
            <person name="Zhang R.-G."/>
        </authorList>
    </citation>
    <scope>NUCLEOTIDE SEQUENCE [LARGE SCALE GENOMIC DNA]</scope>
    <source>
        <tissue evidence="8">Rhizome</tissue>
    </source>
</reference>
<evidence type="ECO:0000256" key="4">
    <source>
        <dbReference type="RuleBase" id="RU361153"/>
    </source>
</evidence>
<evidence type="ECO:0000259" key="7">
    <source>
        <dbReference type="Pfam" id="PF00652"/>
    </source>
</evidence>
<dbReference type="SUPFAM" id="SSF50370">
    <property type="entry name" value="Ricin B-like lectins"/>
    <property type="match status" value="1"/>
</dbReference>
<dbReference type="AlphaFoldDB" id="A0A8J5I1G5"/>
<keyword evidence="3 4" id="KW-0326">Glycosidase</keyword>
<evidence type="ECO:0000313" key="8">
    <source>
        <dbReference type="EMBL" id="KAG6525472.1"/>
    </source>
</evidence>